<proteinExistence type="inferred from homology"/>
<dbReference type="GO" id="GO:0044283">
    <property type="term" value="P:small molecule biosynthetic process"/>
    <property type="evidence" value="ECO:0007669"/>
    <property type="project" value="UniProtKB-ARBA"/>
</dbReference>
<comment type="similarity">
    <text evidence="1 2">Belongs to the iron/ascorbate-dependent oxidoreductase family.</text>
</comment>
<dbReference type="InterPro" id="IPR026992">
    <property type="entry name" value="DIOX_N"/>
</dbReference>
<dbReference type="GO" id="GO:0016491">
    <property type="term" value="F:oxidoreductase activity"/>
    <property type="evidence" value="ECO:0007669"/>
    <property type="project" value="UniProtKB-KW"/>
</dbReference>
<dbReference type="Gene3D" id="2.60.120.330">
    <property type="entry name" value="B-lactam Antibiotic, Isopenicillin N Synthase, Chain"/>
    <property type="match status" value="1"/>
</dbReference>
<dbReference type="STRING" id="104259.A0A0F7TR42"/>
<evidence type="ECO:0000313" key="4">
    <source>
        <dbReference type="EMBL" id="CEJ57915.1"/>
    </source>
</evidence>
<dbReference type="Pfam" id="PF03171">
    <property type="entry name" value="2OG-FeII_Oxy"/>
    <property type="match status" value="1"/>
</dbReference>
<dbReference type="EMBL" id="CDHK01000005">
    <property type="protein sequence ID" value="CEJ57915.1"/>
    <property type="molecule type" value="Genomic_DNA"/>
</dbReference>
<protein>
    <recommendedName>
        <fullName evidence="3">Fe2OG dioxygenase domain-containing protein</fullName>
    </recommendedName>
</protein>
<reference evidence="5" key="1">
    <citation type="journal article" date="2015" name="Genome Announc.">
        <title>Draft genome sequence of the fungus Penicillium brasilianum MG11.</title>
        <authorList>
            <person name="Horn F."/>
            <person name="Linde J."/>
            <person name="Mattern D.J."/>
            <person name="Walther G."/>
            <person name="Guthke R."/>
            <person name="Brakhage A.A."/>
            <person name="Valiante V."/>
        </authorList>
    </citation>
    <scope>NUCLEOTIDE SEQUENCE [LARGE SCALE GENOMIC DNA]</scope>
    <source>
        <strain evidence="5">MG11</strain>
    </source>
</reference>
<keyword evidence="2" id="KW-0479">Metal-binding</keyword>
<evidence type="ECO:0000313" key="5">
    <source>
        <dbReference type="Proteomes" id="UP000042958"/>
    </source>
</evidence>
<dbReference type="Pfam" id="PF14226">
    <property type="entry name" value="DIOX_N"/>
    <property type="match status" value="1"/>
</dbReference>
<dbReference type="GO" id="GO:0046872">
    <property type="term" value="F:metal ion binding"/>
    <property type="evidence" value="ECO:0007669"/>
    <property type="project" value="UniProtKB-KW"/>
</dbReference>
<keyword evidence="2" id="KW-0408">Iron</keyword>
<feature type="domain" description="Fe2OG dioxygenase" evidence="3">
    <location>
        <begin position="176"/>
        <end position="284"/>
    </location>
</feature>
<dbReference type="PROSITE" id="PS51471">
    <property type="entry name" value="FE2OG_OXY"/>
    <property type="match status" value="1"/>
</dbReference>
<dbReference type="OrthoDB" id="288590at2759"/>
<keyword evidence="5" id="KW-1185">Reference proteome</keyword>
<sequence>MDLLDTLDLSHFHSGDELQRVEFCKSLFLSFQQNGFVKLINHGLSAEYVTEGLRYNKALFALSKEKKAGFAHPPRPNPHRGYSYVGQENISGVTGFERGEQSGQRVVDLKESFDHGAPDNTMYPNIWPDEDDLPGFRQYMLGYYEKCYKLHLEIMSALALSLGQDAHFFDPLHDARASELRLLHYLEVPKAQIGQCDQTRIAEHTDFGSLTLLMQDGSNGLEVQDPATGSFFPVQCTFPTLIVNVGDSMMRWMNKRIHSACHRVPINADRISPETGSVPARHCIAYFGKPNPGASLKPLDALVNEEYPAVFEDIKAHDYDQSKLRRIYAAA</sequence>
<evidence type="ECO:0000256" key="2">
    <source>
        <dbReference type="RuleBase" id="RU003682"/>
    </source>
</evidence>
<keyword evidence="2" id="KW-0560">Oxidoreductase</keyword>
<evidence type="ECO:0000256" key="1">
    <source>
        <dbReference type="ARBA" id="ARBA00008056"/>
    </source>
</evidence>
<dbReference type="PANTHER" id="PTHR47990">
    <property type="entry name" value="2-OXOGLUTARATE (2OG) AND FE(II)-DEPENDENT OXYGENASE SUPERFAMILY PROTEIN-RELATED"/>
    <property type="match status" value="1"/>
</dbReference>
<dbReference type="AlphaFoldDB" id="A0A0F7TR42"/>
<dbReference type="PRINTS" id="PR00682">
    <property type="entry name" value="IPNSYNTHASE"/>
</dbReference>
<evidence type="ECO:0000259" key="3">
    <source>
        <dbReference type="PROSITE" id="PS51471"/>
    </source>
</evidence>
<dbReference type="Proteomes" id="UP000042958">
    <property type="component" value="Unassembled WGS sequence"/>
</dbReference>
<dbReference type="InterPro" id="IPR027443">
    <property type="entry name" value="IPNS-like_sf"/>
</dbReference>
<gene>
    <name evidence="4" type="ORF">PMG11_06591</name>
</gene>
<name>A0A0F7TR42_PENBI</name>
<dbReference type="InterPro" id="IPR044861">
    <property type="entry name" value="IPNS-like_FE2OG_OXY"/>
</dbReference>
<accession>A0A0F7TR42</accession>
<dbReference type="InterPro" id="IPR005123">
    <property type="entry name" value="Oxoglu/Fe-dep_dioxygenase_dom"/>
</dbReference>
<organism evidence="4 5">
    <name type="scientific">Penicillium brasilianum</name>
    <dbReference type="NCBI Taxonomy" id="104259"/>
    <lineage>
        <taxon>Eukaryota</taxon>
        <taxon>Fungi</taxon>
        <taxon>Dikarya</taxon>
        <taxon>Ascomycota</taxon>
        <taxon>Pezizomycotina</taxon>
        <taxon>Eurotiomycetes</taxon>
        <taxon>Eurotiomycetidae</taxon>
        <taxon>Eurotiales</taxon>
        <taxon>Aspergillaceae</taxon>
        <taxon>Penicillium</taxon>
    </lineage>
</organism>
<dbReference type="InterPro" id="IPR050231">
    <property type="entry name" value="Iron_ascorbate_oxido_reductase"/>
</dbReference>
<dbReference type="SUPFAM" id="SSF51197">
    <property type="entry name" value="Clavaminate synthase-like"/>
    <property type="match status" value="1"/>
</dbReference>